<dbReference type="EMBL" id="CAXIEN010000077">
    <property type="protein sequence ID" value="CAL1274511.1"/>
    <property type="molecule type" value="Genomic_DNA"/>
</dbReference>
<proteinExistence type="predicted"/>
<name>A0AAV1ZVU7_9ARAC</name>
<reference evidence="1 2" key="1">
    <citation type="submission" date="2024-04" db="EMBL/GenBank/DDBJ databases">
        <authorList>
            <person name="Rising A."/>
            <person name="Reimegard J."/>
            <person name="Sonavane S."/>
            <person name="Akerstrom W."/>
            <person name="Nylinder S."/>
            <person name="Hedman E."/>
            <person name="Kallberg Y."/>
        </authorList>
    </citation>
    <scope>NUCLEOTIDE SEQUENCE [LARGE SCALE GENOMIC DNA]</scope>
</reference>
<keyword evidence="2" id="KW-1185">Reference proteome</keyword>
<dbReference type="Proteomes" id="UP001497382">
    <property type="component" value="Unassembled WGS sequence"/>
</dbReference>
<sequence length="77" mass="9139">MEINRNRLTYEDRRSPPHLVINFCRCFFDYSEALVLKSREGLLITVFLKENWKDCCLPLKLISVKTKFSVLKCVQID</sequence>
<accession>A0AAV1ZVU7</accession>
<evidence type="ECO:0000313" key="2">
    <source>
        <dbReference type="Proteomes" id="UP001497382"/>
    </source>
</evidence>
<organism evidence="1 2">
    <name type="scientific">Larinioides sclopetarius</name>
    <dbReference type="NCBI Taxonomy" id="280406"/>
    <lineage>
        <taxon>Eukaryota</taxon>
        <taxon>Metazoa</taxon>
        <taxon>Ecdysozoa</taxon>
        <taxon>Arthropoda</taxon>
        <taxon>Chelicerata</taxon>
        <taxon>Arachnida</taxon>
        <taxon>Araneae</taxon>
        <taxon>Araneomorphae</taxon>
        <taxon>Entelegynae</taxon>
        <taxon>Araneoidea</taxon>
        <taxon>Araneidae</taxon>
        <taxon>Larinioides</taxon>
    </lineage>
</organism>
<protein>
    <submittedName>
        <fullName evidence="1">Uncharacterized protein</fullName>
    </submittedName>
</protein>
<dbReference type="AlphaFoldDB" id="A0AAV1ZVU7"/>
<evidence type="ECO:0000313" key="1">
    <source>
        <dbReference type="EMBL" id="CAL1274511.1"/>
    </source>
</evidence>
<comment type="caution">
    <text evidence="1">The sequence shown here is derived from an EMBL/GenBank/DDBJ whole genome shotgun (WGS) entry which is preliminary data.</text>
</comment>
<gene>
    <name evidence="1" type="ORF">LARSCL_LOCUS7502</name>
</gene>